<dbReference type="AlphaFoldDB" id="A0AAE8MV21"/>
<keyword evidence="4" id="KW-0963">Cytoplasm</keyword>
<evidence type="ECO:0000256" key="10">
    <source>
        <dbReference type="SAM" id="MobiDB-lite"/>
    </source>
</evidence>
<keyword evidence="7" id="KW-0804">Transcription</keyword>
<feature type="compositionally biased region" description="Basic and acidic residues" evidence="10">
    <location>
        <begin position="326"/>
        <end position="336"/>
    </location>
</feature>
<comment type="caution">
    <text evidence="11">The sequence shown here is derived from an EMBL/GenBank/DDBJ whole genome shotgun (WGS) entry which is preliminary data.</text>
</comment>
<comment type="similarity">
    <text evidence="3">Belongs to the WHI5/NRM1 family.</text>
</comment>
<accession>A0AAE8MV21</accession>
<feature type="compositionally biased region" description="Low complexity" evidence="10">
    <location>
        <begin position="762"/>
        <end position="790"/>
    </location>
</feature>
<protein>
    <submittedName>
        <fullName evidence="11">Uncharacterized protein</fullName>
    </submittedName>
</protein>
<evidence type="ECO:0000313" key="11">
    <source>
        <dbReference type="EMBL" id="SPO01166.1"/>
    </source>
</evidence>
<dbReference type="InterPro" id="IPR013734">
    <property type="entry name" value="TF_Nrm1/Whi5"/>
</dbReference>
<keyword evidence="8" id="KW-0539">Nucleus</keyword>
<evidence type="ECO:0000256" key="3">
    <source>
        <dbReference type="ARBA" id="ARBA00006922"/>
    </source>
</evidence>
<gene>
    <name evidence="11" type="ORF">DNG_03913</name>
</gene>
<feature type="compositionally biased region" description="Acidic residues" evidence="10">
    <location>
        <begin position="743"/>
        <end position="757"/>
    </location>
</feature>
<feature type="compositionally biased region" description="Low complexity" evidence="10">
    <location>
        <begin position="292"/>
        <end position="301"/>
    </location>
</feature>
<evidence type="ECO:0000256" key="1">
    <source>
        <dbReference type="ARBA" id="ARBA00004123"/>
    </source>
</evidence>
<keyword evidence="12" id="KW-1185">Reference proteome</keyword>
<evidence type="ECO:0000256" key="5">
    <source>
        <dbReference type="ARBA" id="ARBA00022491"/>
    </source>
</evidence>
<evidence type="ECO:0000256" key="7">
    <source>
        <dbReference type="ARBA" id="ARBA00023163"/>
    </source>
</evidence>
<feature type="compositionally biased region" description="Polar residues" evidence="10">
    <location>
        <begin position="91"/>
        <end position="112"/>
    </location>
</feature>
<dbReference type="GO" id="GO:0005634">
    <property type="term" value="C:nucleus"/>
    <property type="evidence" value="ECO:0007669"/>
    <property type="project" value="UniProtKB-SubCell"/>
</dbReference>
<evidence type="ECO:0000256" key="8">
    <source>
        <dbReference type="ARBA" id="ARBA00023242"/>
    </source>
</evidence>
<feature type="region of interest" description="Disordered" evidence="10">
    <location>
        <begin position="238"/>
        <end position="356"/>
    </location>
</feature>
<comment type="subcellular location">
    <subcellularLocation>
        <location evidence="2">Cytoplasm</location>
    </subcellularLocation>
    <subcellularLocation>
        <location evidence="1">Nucleus</location>
    </subcellularLocation>
</comment>
<evidence type="ECO:0000256" key="6">
    <source>
        <dbReference type="ARBA" id="ARBA00023015"/>
    </source>
</evidence>
<dbReference type="GO" id="GO:0005737">
    <property type="term" value="C:cytoplasm"/>
    <property type="evidence" value="ECO:0007669"/>
    <property type="project" value="UniProtKB-SubCell"/>
</dbReference>
<keyword evidence="5" id="KW-0678">Repressor</keyword>
<dbReference type="Proteomes" id="UP001187682">
    <property type="component" value="Unassembled WGS sequence"/>
</dbReference>
<proteinExistence type="inferred from homology"/>
<evidence type="ECO:0000256" key="2">
    <source>
        <dbReference type="ARBA" id="ARBA00004496"/>
    </source>
</evidence>
<name>A0AAE8MV21_9PEZI</name>
<evidence type="ECO:0000313" key="12">
    <source>
        <dbReference type="Proteomes" id="UP001187682"/>
    </source>
</evidence>
<feature type="region of interest" description="Disordered" evidence="10">
    <location>
        <begin position="1"/>
        <end position="126"/>
    </location>
</feature>
<feature type="coiled-coil region" evidence="9">
    <location>
        <begin position="580"/>
        <end position="656"/>
    </location>
</feature>
<feature type="compositionally biased region" description="Basic and acidic residues" evidence="10">
    <location>
        <begin position="257"/>
        <end position="287"/>
    </location>
</feature>
<organism evidence="11 12">
    <name type="scientific">Cephalotrichum gorgonifer</name>
    <dbReference type="NCBI Taxonomy" id="2041049"/>
    <lineage>
        <taxon>Eukaryota</taxon>
        <taxon>Fungi</taxon>
        <taxon>Dikarya</taxon>
        <taxon>Ascomycota</taxon>
        <taxon>Pezizomycotina</taxon>
        <taxon>Sordariomycetes</taxon>
        <taxon>Hypocreomycetidae</taxon>
        <taxon>Microascales</taxon>
        <taxon>Microascaceae</taxon>
        <taxon>Cephalotrichum</taxon>
    </lineage>
</organism>
<reference evidence="11" key="1">
    <citation type="submission" date="2018-03" db="EMBL/GenBank/DDBJ databases">
        <authorList>
            <person name="Guldener U."/>
        </authorList>
    </citation>
    <scope>NUCLEOTIDE SEQUENCE</scope>
</reference>
<keyword evidence="9" id="KW-0175">Coiled coil</keyword>
<feature type="compositionally biased region" description="Basic and acidic residues" evidence="10">
    <location>
        <begin position="51"/>
        <end position="67"/>
    </location>
</feature>
<dbReference type="Pfam" id="PF08528">
    <property type="entry name" value="Whi5"/>
    <property type="match status" value="1"/>
</dbReference>
<dbReference type="EMBL" id="ONZQ02000004">
    <property type="protein sequence ID" value="SPO01166.1"/>
    <property type="molecule type" value="Genomic_DNA"/>
</dbReference>
<keyword evidence="6" id="KW-0805">Transcription regulation</keyword>
<feature type="region of interest" description="Disordered" evidence="10">
    <location>
        <begin position="712"/>
        <end position="790"/>
    </location>
</feature>
<sequence>MASPARRALAPLDANKPSPSPANFKSPIKQSALGPIPNLLPGRTLQFPRSPARELKRPLEVVEDRAGKKACTGPREPPVVMPTARGPSASPDASSVFDSRDNSQTQTTNSTAMERDSSRQRAQTRKMAGDLVARLRLAKYKVRTGQADVPFVQLEASMSRVEVRVQHASPGPSRPRQVGVHGGEYARARPGEMRGDSMSRTEGALLPALPTYASSLSPHRSLRDEGMLNNVRRGGAATGLLRFSSGPNPNGYLRTLRKTEKTQADRSSTVKEPREPPKGEASPEKLPHISKRSTVSSSLRSATPISRASTCAGKPKSPQPQPAGGSRKDNTSDRSEMTVTSAAFGEAPLRSYTGPTPKSLDGVRAAFFETKGMSLESIREWEWHCFQADIEVFTTAMKNKRIAGAITGHDEAAGFTGPATTRGTLNLWLLSQAKFNGLKVLALWARLASPAWASGMVLDDESEWLLEARVPALQVRLLRGVMHDTLRDMAQKLSLTEAQVKRDSKALARLSRKAEGAFANWPWPECGSAVPDIPPKDIDPEYEDHFPLAAVSRSVNSILKRSNRKIDAQILETERVRSTVNVLREDLDEMLLACDEAIREIERQGREAEDLKDECEYLKKMVRDLRHFKETTVAKADASEAEHERVAERLRHVEKELEMHKYKGELFDALCQEVRMVPFGLRSVEAAVKRMDALRSWVRAKEELFMEKWGAAEEPTEEIAEEAPERTRQDENGFQTEVNGVVYEDENEADVDGDVEDTSFTSGGSLAPASSVSVSASYSISSLGGSEEQY</sequence>
<evidence type="ECO:0000256" key="9">
    <source>
        <dbReference type="SAM" id="Coils"/>
    </source>
</evidence>
<evidence type="ECO:0000256" key="4">
    <source>
        <dbReference type="ARBA" id="ARBA00022490"/>
    </source>
</evidence>